<protein>
    <recommendedName>
        <fullName evidence="7">Major facilitator superfamily (MFS) profile domain-containing protein</fullName>
    </recommendedName>
</protein>
<dbReference type="Pfam" id="PF07690">
    <property type="entry name" value="MFS_1"/>
    <property type="match status" value="1"/>
</dbReference>
<dbReference type="InterPro" id="IPR036259">
    <property type="entry name" value="MFS_trans_sf"/>
</dbReference>
<dbReference type="InterPro" id="IPR011701">
    <property type="entry name" value="MFS"/>
</dbReference>
<dbReference type="GeneID" id="98129086"/>
<dbReference type="PANTHER" id="PTHR43791:SF19">
    <property type="entry name" value="TRANSPORTER, PUTATIVE (AFU_ORTHOLOGUE AFUA_1G01812)-RELATED"/>
    <property type="match status" value="1"/>
</dbReference>
<dbReference type="PANTHER" id="PTHR43791">
    <property type="entry name" value="PERMEASE-RELATED"/>
    <property type="match status" value="1"/>
</dbReference>
<evidence type="ECO:0000256" key="6">
    <source>
        <dbReference type="SAM" id="Phobius"/>
    </source>
</evidence>
<feature type="domain" description="Major facilitator superfamily (MFS) profile" evidence="7">
    <location>
        <begin position="1"/>
        <end position="358"/>
    </location>
</feature>
<feature type="transmembrane region" description="Helical" evidence="6">
    <location>
        <begin position="33"/>
        <end position="53"/>
    </location>
</feature>
<evidence type="ECO:0000256" key="4">
    <source>
        <dbReference type="ARBA" id="ARBA00022989"/>
    </source>
</evidence>
<dbReference type="PROSITE" id="PS50850">
    <property type="entry name" value="MFS"/>
    <property type="match status" value="1"/>
</dbReference>
<evidence type="ECO:0000256" key="3">
    <source>
        <dbReference type="ARBA" id="ARBA00022692"/>
    </source>
</evidence>
<keyword evidence="4 6" id="KW-1133">Transmembrane helix</keyword>
<dbReference type="Proteomes" id="UP001600064">
    <property type="component" value="Unassembled WGS sequence"/>
</dbReference>
<dbReference type="RefSeq" id="XP_070870116.1">
    <property type="nucleotide sequence ID" value="XM_071014442.1"/>
</dbReference>
<evidence type="ECO:0000256" key="5">
    <source>
        <dbReference type="ARBA" id="ARBA00023136"/>
    </source>
</evidence>
<feature type="transmembrane region" description="Helical" evidence="6">
    <location>
        <begin position="330"/>
        <end position="351"/>
    </location>
</feature>
<feature type="transmembrane region" description="Helical" evidence="6">
    <location>
        <begin position="261"/>
        <end position="285"/>
    </location>
</feature>
<feature type="transmembrane region" description="Helical" evidence="6">
    <location>
        <begin position="5"/>
        <end position="27"/>
    </location>
</feature>
<evidence type="ECO:0000256" key="1">
    <source>
        <dbReference type="ARBA" id="ARBA00004141"/>
    </source>
</evidence>
<reference evidence="8 9" key="1">
    <citation type="journal article" date="2024" name="Commun. Biol.">
        <title>Comparative genomic analysis of thermophilic fungi reveals convergent evolutionary adaptations and gene losses.</title>
        <authorList>
            <person name="Steindorff A.S."/>
            <person name="Aguilar-Pontes M.V."/>
            <person name="Robinson A.J."/>
            <person name="Andreopoulos B."/>
            <person name="LaButti K."/>
            <person name="Kuo A."/>
            <person name="Mondo S."/>
            <person name="Riley R."/>
            <person name="Otillar R."/>
            <person name="Haridas S."/>
            <person name="Lipzen A."/>
            <person name="Grimwood J."/>
            <person name="Schmutz J."/>
            <person name="Clum A."/>
            <person name="Reid I.D."/>
            <person name="Moisan M.C."/>
            <person name="Butler G."/>
            <person name="Nguyen T.T.M."/>
            <person name="Dewar K."/>
            <person name="Conant G."/>
            <person name="Drula E."/>
            <person name="Henrissat B."/>
            <person name="Hansel C."/>
            <person name="Singer S."/>
            <person name="Hutchinson M.I."/>
            <person name="de Vries R.P."/>
            <person name="Natvig D.O."/>
            <person name="Powell A.J."/>
            <person name="Tsang A."/>
            <person name="Grigoriev I.V."/>
        </authorList>
    </citation>
    <scope>NUCLEOTIDE SEQUENCE [LARGE SCALE GENOMIC DNA]</scope>
    <source>
        <strain evidence="8 9">ATCC 22073</strain>
    </source>
</reference>
<keyword evidence="5 6" id="KW-0472">Membrane</keyword>
<keyword evidence="9" id="KW-1185">Reference proteome</keyword>
<keyword evidence="2" id="KW-0813">Transport</keyword>
<evidence type="ECO:0000259" key="7">
    <source>
        <dbReference type="PROSITE" id="PS50850"/>
    </source>
</evidence>
<feature type="transmembrane region" description="Helical" evidence="6">
    <location>
        <begin position="65"/>
        <end position="86"/>
    </location>
</feature>
<feature type="transmembrane region" description="Helical" evidence="6">
    <location>
        <begin position="237"/>
        <end position="255"/>
    </location>
</feature>
<feature type="transmembrane region" description="Helical" evidence="6">
    <location>
        <begin position="172"/>
        <end position="196"/>
    </location>
</feature>
<feature type="transmembrane region" description="Helical" evidence="6">
    <location>
        <begin position="297"/>
        <end position="318"/>
    </location>
</feature>
<feature type="transmembrane region" description="Helical" evidence="6">
    <location>
        <begin position="208"/>
        <end position="230"/>
    </location>
</feature>
<gene>
    <name evidence="8" type="ORF">VTJ83DRAFT_763</name>
</gene>
<dbReference type="Gene3D" id="1.20.1250.20">
    <property type="entry name" value="MFS general substrate transporter like domains"/>
    <property type="match status" value="2"/>
</dbReference>
<dbReference type="EMBL" id="JAZGUE010000001">
    <property type="protein sequence ID" value="KAL2271392.1"/>
    <property type="molecule type" value="Genomic_DNA"/>
</dbReference>
<name>A0ABR4DMC7_9PEZI</name>
<comment type="subcellular location">
    <subcellularLocation>
        <location evidence="1">Membrane</location>
        <topology evidence="1">Multi-pass membrane protein</topology>
    </subcellularLocation>
</comment>
<accession>A0ABR4DMC7</accession>
<proteinExistence type="predicted"/>
<keyword evidence="3 6" id="KW-0812">Transmembrane</keyword>
<sequence length="387" mass="42242">MRPSIFIPIIIILWGASMIGMGFVTNWPGLMAARWFLGLTEAGLFPGVNYYFSCWYKRSELGVRAAIFFSAAAVSGSFGGLLAAVIDNMDGIAGLRGWAWIFILEGLLTVVAGVAYFWMVHDFPDKATFLTNAERARVIRRLRLDQQASAVGGNESFHIRYLGQAVRDWKTWLAMAVYMGCGMPLYAFSLFLPTIIHNLGWNTSVVRAQLISAPPYVAAAGLTVAIGVLADRTGARGLCNIGVSALAVAGFSMLLSTDNPAVQYAGTFLAALGIYPCIANTVSWVANNVEGVYKRGVVLGLVIGWGNLNGIVSSNIYYSPPRFVEGHAVVLAYLVLFLFGGSVLMTCLLRLENARRRKGERDHRVQGLQEKEVEEMGDQSPRFLYTV</sequence>
<evidence type="ECO:0000313" key="8">
    <source>
        <dbReference type="EMBL" id="KAL2271392.1"/>
    </source>
</evidence>
<dbReference type="InterPro" id="IPR020846">
    <property type="entry name" value="MFS_dom"/>
</dbReference>
<evidence type="ECO:0000313" key="9">
    <source>
        <dbReference type="Proteomes" id="UP001600064"/>
    </source>
</evidence>
<evidence type="ECO:0000256" key="2">
    <source>
        <dbReference type="ARBA" id="ARBA00022448"/>
    </source>
</evidence>
<comment type="caution">
    <text evidence="8">The sequence shown here is derived from an EMBL/GenBank/DDBJ whole genome shotgun (WGS) entry which is preliminary data.</text>
</comment>
<organism evidence="8 9">
    <name type="scientific">Remersonia thermophila</name>
    <dbReference type="NCBI Taxonomy" id="72144"/>
    <lineage>
        <taxon>Eukaryota</taxon>
        <taxon>Fungi</taxon>
        <taxon>Dikarya</taxon>
        <taxon>Ascomycota</taxon>
        <taxon>Pezizomycotina</taxon>
        <taxon>Sordariomycetes</taxon>
        <taxon>Sordariomycetidae</taxon>
        <taxon>Sordariales</taxon>
        <taxon>Sordariales incertae sedis</taxon>
        <taxon>Remersonia</taxon>
    </lineage>
</organism>
<dbReference type="SUPFAM" id="SSF103473">
    <property type="entry name" value="MFS general substrate transporter"/>
    <property type="match status" value="1"/>
</dbReference>
<feature type="transmembrane region" description="Helical" evidence="6">
    <location>
        <begin position="98"/>
        <end position="119"/>
    </location>
</feature>